<organism evidence="4 5">
    <name type="scientific">Wenxinia marina DSM 24838</name>
    <dbReference type="NCBI Taxonomy" id="1123501"/>
    <lineage>
        <taxon>Bacteria</taxon>
        <taxon>Pseudomonadati</taxon>
        <taxon>Pseudomonadota</taxon>
        <taxon>Alphaproteobacteria</taxon>
        <taxon>Rhodobacterales</taxon>
        <taxon>Roseobacteraceae</taxon>
        <taxon>Wenxinia</taxon>
    </lineage>
</organism>
<dbReference type="PATRIC" id="fig|1123501.6.peg.1218"/>
<dbReference type="Gene3D" id="3.30.70.1070">
    <property type="entry name" value="Sporulation related repeat"/>
    <property type="match status" value="1"/>
</dbReference>
<keyword evidence="4" id="KW-0132">Cell division</keyword>
<dbReference type="GO" id="GO:0051301">
    <property type="term" value="P:cell division"/>
    <property type="evidence" value="ECO:0007669"/>
    <property type="project" value="UniProtKB-KW"/>
</dbReference>
<feature type="domain" description="SPOR" evidence="3">
    <location>
        <begin position="218"/>
        <end position="297"/>
    </location>
</feature>
<dbReference type="InterPro" id="IPR007730">
    <property type="entry name" value="SPOR-like_dom"/>
</dbReference>
<comment type="caution">
    <text evidence="4">The sequence shown here is derived from an EMBL/GenBank/DDBJ whole genome shotgun (WGS) entry which is preliminary data.</text>
</comment>
<dbReference type="GO" id="GO:0042834">
    <property type="term" value="F:peptidoglycan binding"/>
    <property type="evidence" value="ECO:0007669"/>
    <property type="project" value="InterPro"/>
</dbReference>
<keyword evidence="2" id="KW-0732">Signal</keyword>
<dbReference type="RefSeq" id="WP_047772211.1">
    <property type="nucleotide sequence ID" value="NZ_KB902288.1"/>
</dbReference>
<dbReference type="OrthoDB" id="9766672at2"/>
<feature type="signal peptide" evidence="2">
    <location>
        <begin position="1"/>
        <end position="19"/>
    </location>
</feature>
<evidence type="ECO:0000256" key="2">
    <source>
        <dbReference type="SAM" id="SignalP"/>
    </source>
</evidence>
<proteinExistence type="predicted"/>
<evidence type="ECO:0000313" key="5">
    <source>
        <dbReference type="Proteomes" id="UP000035100"/>
    </source>
</evidence>
<evidence type="ECO:0000313" key="4">
    <source>
        <dbReference type="EMBL" id="KIQ70188.1"/>
    </source>
</evidence>
<dbReference type="eggNOG" id="COG3087">
    <property type="taxonomic scope" value="Bacteria"/>
</dbReference>
<dbReference type="Proteomes" id="UP000035100">
    <property type="component" value="Unassembled WGS sequence"/>
</dbReference>
<evidence type="ECO:0000256" key="1">
    <source>
        <dbReference type="SAM" id="MobiDB-lite"/>
    </source>
</evidence>
<dbReference type="PROSITE" id="PS51724">
    <property type="entry name" value="SPOR"/>
    <property type="match status" value="1"/>
</dbReference>
<accession>A0A0D0QGT9</accession>
<keyword evidence="4" id="KW-0131">Cell cycle</keyword>
<protein>
    <submittedName>
        <fullName evidence="4">Cell division protein</fullName>
    </submittedName>
</protein>
<evidence type="ECO:0000259" key="3">
    <source>
        <dbReference type="PROSITE" id="PS51724"/>
    </source>
</evidence>
<gene>
    <name evidence="4" type="ORF">Wenmar_01146</name>
</gene>
<dbReference type="AlphaFoldDB" id="A0A0D0QGT9"/>
<dbReference type="InterPro" id="IPR036680">
    <property type="entry name" value="SPOR-like_sf"/>
</dbReference>
<dbReference type="STRING" id="1123501.Wenmar_01146"/>
<feature type="compositionally biased region" description="Pro residues" evidence="1">
    <location>
        <begin position="200"/>
        <end position="212"/>
    </location>
</feature>
<feature type="chain" id="PRO_5002236112" evidence="2">
    <location>
        <begin position="20"/>
        <end position="297"/>
    </location>
</feature>
<feature type="region of interest" description="Disordered" evidence="1">
    <location>
        <begin position="197"/>
        <end position="217"/>
    </location>
</feature>
<dbReference type="SUPFAM" id="SSF110997">
    <property type="entry name" value="Sporulation related repeat"/>
    <property type="match status" value="1"/>
</dbReference>
<dbReference type="Pfam" id="PF05036">
    <property type="entry name" value="SPOR"/>
    <property type="match status" value="1"/>
</dbReference>
<dbReference type="EMBL" id="AONG01000006">
    <property type="protein sequence ID" value="KIQ70188.1"/>
    <property type="molecule type" value="Genomic_DNA"/>
</dbReference>
<name>A0A0D0QGT9_9RHOB</name>
<sequence>MRGIPILGRSGLASGVALAALLALSACDEGFTLGGGDGADGAAPVTTSATELVERDVEAPEVFQVTEDGLWDGRPSLGGVWVAHPDVDEPERVIIRNEENGAFVIGALFRRERENIGPALQVSSDAADALQMLAGDPTRLNVTALRREEQAAPTPTDATAPEAVAAIDAPSEIEATPLDPIAGAAAAIDAAEADAAPLPAAQPAPAPQPAAAPAPAAASPLDRPYIQIGIFSVEANAQNTRSMMEADGIPARVISQESQGRAFWRVIVGPASSEGERATLLDRVKAAGFADAYFVRN</sequence>
<reference evidence="4 5" key="1">
    <citation type="submission" date="2013-01" db="EMBL/GenBank/DDBJ databases">
        <authorList>
            <person name="Fiebig A."/>
            <person name="Goeker M."/>
            <person name="Klenk H.-P.P."/>
        </authorList>
    </citation>
    <scope>NUCLEOTIDE SEQUENCE [LARGE SCALE GENOMIC DNA]</scope>
    <source>
        <strain evidence="4 5">DSM 24838</strain>
    </source>
</reference>
<dbReference type="PROSITE" id="PS51257">
    <property type="entry name" value="PROKAR_LIPOPROTEIN"/>
    <property type="match status" value="1"/>
</dbReference>
<keyword evidence="5" id="KW-1185">Reference proteome</keyword>